<dbReference type="InterPro" id="IPR036400">
    <property type="entry name" value="Cyt_B5-like_heme/steroid_sf"/>
</dbReference>
<dbReference type="Gene3D" id="3.10.120.10">
    <property type="entry name" value="Cytochrome b5-like heme/steroid binding domain"/>
    <property type="match status" value="1"/>
</dbReference>
<organism evidence="5">
    <name type="scientific">Trepomonas sp. PC1</name>
    <dbReference type="NCBI Taxonomy" id="1076344"/>
    <lineage>
        <taxon>Eukaryota</taxon>
        <taxon>Metamonada</taxon>
        <taxon>Diplomonadida</taxon>
        <taxon>Hexamitidae</taxon>
        <taxon>Hexamitinae</taxon>
        <taxon>Trepomonas</taxon>
    </lineage>
</organism>
<dbReference type="InterPro" id="IPR001199">
    <property type="entry name" value="Cyt_B5-like_heme/steroid-bd"/>
</dbReference>
<evidence type="ECO:0000256" key="1">
    <source>
        <dbReference type="ARBA" id="ARBA00022617"/>
    </source>
</evidence>
<dbReference type="GO" id="GO:0046872">
    <property type="term" value="F:metal ion binding"/>
    <property type="evidence" value="ECO:0007669"/>
    <property type="project" value="UniProtKB-KW"/>
</dbReference>
<dbReference type="SUPFAM" id="SSF55856">
    <property type="entry name" value="Cytochrome b5-like heme/steroid binding domain"/>
    <property type="match status" value="1"/>
</dbReference>
<keyword evidence="3" id="KW-0408">Iron</keyword>
<feature type="domain" description="Cytochrome b5 heme-binding" evidence="4">
    <location>
        <begin position="5"/>
        <end position="43"/>
    </location>
</feature>
<dbReference type="InterPro" id="IPR018506">
    <property type="entry name" value="Cyt_B5_heme-BS"/>
</dbReference>
<evidence type="ECO:0000256" key="3">
    <source>
        <dbReference type="ARBA" id="ARBA00023004"/>
    </source>
</evidence>
<accession>A0A146K8U3</accession>
<evidence type="ECO:0000313" key="5">
    <source>
        <dbReference type="EMBL" id="JAP92344.1"/>
    </source>
</evidence>
<dbReference type="EMBL" id="GDID01004262">
    <property type="protein sequence ID" value="JAP92344.1"/>
    <property type="molecule type" value="Transcribed_RNA"/>
</dbReference>
<feature type="non-terminal residue" evidence="5">
    <location>
        <position position="1"/>
    </location>
</feature>
<dbReference type="Pfam" id="PF00173">
    <property type="entry name" value="Cyt-b5"/>
    <property type="match status" value="1"/>
</dbReference>
<evidence type="ECO:0000256" key="2">
    <source>
        <dbReference type="ARBA" id="ARBA00022723"/>
    </source>
</evidence>
<evidence type="ECO:0000259" key="4">
    <source>
        <dbReference type="Pfam" id="PF00173"/>
    </source>
</evidence>
<dbReference type="AlphaFoldDB" id="A0A146K8U3"/>
<gene>
    <name evidence="5" type="ORF">TPC1_15747</name>
</gene>
<feature type="non-terminal residue" evidence="5">
    <location>
        <position position="72"/>
    </location>
</feature>
<dbReference type="PROSITE" id="PS00191">
    <property type="entry name" value="CYTOCHROME_B5_1"/>
    <property type="match status" value="1"/>
</dbReference>
<keyword evidence="2" id="KW-0479">Metal-binding</keyword>
<dbReference type="GO" id="GO:0020037">
    <property type="term" value="F:heme binding"/>
    <property type="evidence" value="ECO:0007669"/>
    <property type="project" value="InterPro"/>
</dbReference>
<proteinExistence type="predicted"/>
<keyword evidence="1" id="KW-0349">Heme</keyword>
<sequence length="72" mass="8314">PKQDLNKNGKIHIIAFNVIFDVTQYVTKHPGGKLLLKAQNEDGFLCMINRHKRHPQIIEQRLLQFVVGILPK</sequence>
<reference evidence="5" key="1">
    <citation type="submission" date="2015-07" db="EMBL/GenBank/DDBJ databases">
        <title>Adaptation to a free-living lifestyle via gene acquisitions in the diplomonad Trepomonas sp. PC1.</title>
        <authorList>
            <person name="Xu F."/>
            <person name="Jerlstrom-Hultqvist J."/>
            <person name="Kolisko M."/>
            <person name="Simpson A.G.B."/>
            <person name="Roger A.J."/>
            <person name="Svard S.G."/>
            <person name="Andersson J.O."/>
        </authorList>
    </citation>
    <scope>NUCLEOTIDE SEQUENCE</scope>
    <source>
        <strain evidence="5">PC1</strain>
    </source>
</reference>
<name>A0A146K8U3_9EUKA</name>
<protein>
    <submittedName>
        <fullName evidence="5">Cytochrome b5-like Heme/Steroid binding domain containing protein</fullName>
    </submittedName>
</protein>